<dbReference type="PANTHER" id="PTHR16154">
    <property type="entry name" value="NEURABIN"/>
    <property type="match status" value="1"/>
</dbReference>
<dbReference type="InterPro" id="IPR043446">
    <property type="entry name" value="Neurabin-like"/>
</dbReference>
<gene>
    <name evidence="5" type="ORF">CAUJ_LOCUS6733</name>
</gene>
<dbReference type="EMBL" id="CAJGYM010000017">
    <property type="protein sequence ID" value="CAD6190814.1"/>
    <property type="molecule type" value="Genomic_DNA"/>
</dbReference>
<evidence type="ECO:0000256" key="2">
    <source>
        <dbReference type="ARBA" id="ARBA00023054"/>
    </source>
</evidence>
<name>A0A8S1H5Y6_9PELO</name>
<evidence type="ECO:0000313" key="6">
    <source>
        <dbReference type="Proteomes" id="UP000835052"/>
    </source>
</evidence>
<dbReference type="OrthoDB" id="196165at2759"/>
<sequence>MADSQLDLSNREEALAAVERVVELLEDHFGWPERCKPPAGQPRLGPAPQFTFEIHGDEPDRWRYVMNSIRQEMTREEAAFREIRNRDLIHGRRKRSRLADWLSRKFGRRHGAPHSNVSSWSVDDVCSWLNSLGLSQYSPQFKNNDVQGNELIHLERGDFKDLGVNKIGHVKRLQSAIEELREKDNEKRRSSRHSNATTSANTTTTKPRGHFRDKAGSQDLGGPSKMRKGASLSVERRSSASAVTNSEQPSLNSL</sequence>
<dbReference type="PROSITE" id="PS50105">
    <property type="entry name" value="SAM_DOMAIN"/>
    <property type="match status" value="1"/>
</dbReference>
<dbReference type="Gene3D" id="1.10.150.50">
    <property type="entry name" value="Transcription Factor, Ets-1"/>
    <property type="match status" value="1"/>
</dbReference>
<keyword evidence="2" id="KW-0175">Coiled coil</keyword>
<dbReference type="Proteomes" id="UP000835052">
    <property type="component" value="Unassembled WGS sequence"/>
</dbReference>
<dbReference type="SUPFAM" id="SSF47769">
    <property type="entry name" value="SAM/Pointed domain"/>
    <property type="match status" value="1"/>
</dbReference>
<evidence type="ECO:0000256" key="3">
    <source>
        <dbReference type="SAM" id="MobiDB-lite"/>
    </source>
</evidence>
<evidence type="ECO:0000313" key="5">
    <source>
        <dbReference type="EMBL" id="CAD6190814.1"/>
    </source>
</evidence>
<reference evidence="5" key="1">
    <citation type="submission" date="2020-10" db="EMBL/GenBank/DDBJ databases">
        <authorList>
            <person name="Kikuchi T."/>
        </authorList>
    </citation>
    <scope>NUCLEOTIDE SEQUENCE</scope>
    <source>
        <strain evidence="5">NKZ352</strain>
    </source>
</reference>
<evidence type="ECO:0000259" key="4">
    <source>
        <dbReference type="PROSITE" id="PS50105"/>
    </source>
</evidence>
<feature type="compositionally biased region" description="Low complexity" evidence="3">
    <location>
        <begin position="194"/>
        <end position="205"/>
    </location>
</feature>
<keyword evidence="6" id="KW-1185">Reference proteome</keyword>
<organism evidence="5 6">
    <name type="scientific">Caenorhabditis auriculariae</name>
    <dbReference type="NCBI Taxonomy" id="2777116"/>
    <lineage>
        <taxon>Eukaryota</taxon>
        <taxon>Metazoa</taxon>
        <taxon>Ecdysozoa</taxon>
        <taxon>Nematoda</taxon>
        <taxon>Chromadorea</taxon>
        <taxon>Rhabditida</taxon>
        <taxon>Rhabditina</taxon>
        <taxon>Rhabditomorpha</taxon>
        <taxon>Rhabditoidea</taxon>
        <taxon>Rhabditidae</taxon>
        <taxon>Peloderinae</taxon>
        <taxon>Caenorhabditis</taxon>
    </lineage>
</organism>
<dbReference type="PANTHER" id="PTHR16154:SF6">
    <property type="entry name" value="SPINOPHILIN, ISOFORM J"/>
    <property type="match status" value="1"/>
</dbReference>
<comment type="caution">
    <text evidence="5">The sequence shown here is derived from an EMBL/GenBank/DDBJ whole genome shotgun (WGS) entry which is preliminary data.</text>
</comment>
<dbReference type="Pfam" id="PF00536">
    <property type="entry name" value="SAM_1"/>
    <property type="match status" value="1"/>
</dbReference>
<feature type="compositionally biased region" description="Polar residues" evidence="3">
    <location>
        <begin position="239"/>
        <end position="254"/>
    </location>
</feature>
<dbReference type="AlphaFoldDB" id="A0A8S1H5Y6"/>
<dbReference type="InterPro" id="IPR013761">
    <property type="entry name" value="SAM/pointed_sf"/>
</dbReference>
<protein>
    <recommendedName>
        <fullName evidence="4">SAM domain-containing protein</fullName>
    </recommendedName>
</protein>
<evidence type="ECO:0000256" key="1">
    <source>
        <dbReference type="ARBA" id="ARBA00022553"/>
    </source>
</evidence>
<dbReference type="InterPro" id="IPR001660">
    <property type="entry name" value="SAM"/>
</dbReference>
<feature type="region of interest" description="Disordered" evidence="3">
    <location>
        <begin position="180"/>
        <end position="254"/>
    </location>
</feature>
<dbReference type="SMART" id="SM00454">
    <property type="entry name" value="SAM"/>
    <property type="match status" value="1"/>
</dbReference>
<keyword evidence="1" id="KW-0597">Phosphoprotein</keyword>
<feature type="domain" description="SAM" evidence="4">
    <location>
        <begin position="120"/>
        <end position="183"/>
    </location>
</feature>
<proteinExistence type="predicted"/>
<accession>A0A8S1H5Y6</accession>